<feature type="transmembrane region" description="Helical" evidence="1">
    <location>
        <begin position="112"/>
        <end position="136"/>
    </location>
</feature>
<keyword evidence="1" id="KW-0812">Transmembrane</keyword>
<keyword evidence="1" id="KW-0472">Membrane</keyword>
<dbReference type="EMBL" id="JAWCUA010000010">
    <property type="protein sequence ID" value="MDU0114551.1"/>
    <property type="molecule type" value="Genomic_DNA"/>
</dbReference>
<proteinExistence type="predicted"/>
<feature type="transmembrane region" description="Helical" evidence="1">
    <location>
        <begin position="181"/>
        <end position="203"/>
    </location>
</feature>
<dbReference type="RefSeq" id="WP_315948223.1">
    <property type="nucleotide sequence ID" value="NZ_JAWCUA010000010.1"/>
</dbReference>
<sequence>MRFLVKLICIFLVIFLTNEYAHDYQMLESAFQKQQESYGIVFVTLSKFYFQLGLDYIFLHITYLFIMSISIALITSNLLLMMTLLVLVGHILNEQTRFFTGAMVAIAGGRYYKPAILISFIFHPASFVFALAAYLIHWFTKLKQSNWFIIYLITSYVVGFLLKEVILSIGRALGYDYSGSIYLDPISLAGQVFLFAIAIFEVFKKQLEEQTSQELVKQNEVRAFILLCVACSGFAIVAGRLLMVIAILVIASSTLPRLYDQSQVSKKYNVFLLFSVIVVFLTLLIRTLKFFGIG</sequence>
<reference evidence="2 3" key="1">
    <citation type="submission" date="2023-10" db="EMBL/GenBank/DDBJ databases">
        <title>Psychrosphaera aquimaarina strain SW33 isolated from seawater.</title>
        <authorList>
            <person name="Bayburt H."/>
            <person name="Kim J.M."/>
            <person name="Choi B.J."/>
            <person name="Jeon C.O."/>
        </authorList>
    </citation>
    <scope>NUCLEOTIDE SEQUENCE [LARGE SCALE GENOMIC DNA]</scope>
    <source>
        <strain evidence="2 3">KCTC 52743</strain>
    </source>
</reference>
<feature type="transmembrane region" description="Helical" evidence="1">
    <location>
        <begin position="148"/>
        <end position="169"/>
    </location>
</feature>
<dbReference type="Proteomes" id="UP001257914">
    <property type="component" value="Unassembled WGS sequence"/>
</dbReference>
<accession>A0ABU3R4E2</accession>
<name>A0ABU3R4E2_9GAMM</name>
<keyword evidence="1" id="KW-1133">Transmembrane helix</keyword>
<comment type="caution">
    <text evidence="2">The sequence shown here is derived from an EMBL/GenBank/DDBJ whole genome shotgun (WGS) entry which is preliminary data.</text>
</comment>
<keyword evidence="3" id="KW-1185">Reference proteome</keyword>
<gene>
    <name evidence="2" type="ORF">RT723_16450</name>
</gene>
<feature type="transmembrane region" description="Helical" evidence="1">
    <location>
        <begin position="71"/>
        <end position="92"/>
    </location>
</feature>
<feature type="transmembrane region" description="Helical" evidence="1">
    <location>
        <begin position="270"/>
        <end position="288"/>
    </location>
</feature>
<feature type="transmembrane region" description="Helical" evidence="1">
    <location>
        <begin position="37"/>
        <end position="59"/>
    </location>
</feature>
<organism evidence="2 3">
    <name type="scientific">Psychrosphaera aquimarina</name>
    <dbReference type="NCBI Taxonomy" id="2044854"/>
    <lineage>
        <taxon>Bacteria</taxon>
        <taxon>Pseudomonadati</taxon>
        <taxon>Pseudomonadota</taxon>
        <taxon>Gammaproteobacteria</taxon>
        <taxon>Alteromonadales</taxon>
        <taxon>Pseudoalteromonadaceae</taxon>
        <taxon>Psychrosphaera</taxon>
    </lineage>
</organism>
<evidence type="ECO:0000256" key="1">
    <source>
        <dbReference type="SAM" id="Phobius"/>
    </source>
</evidence>
<feature type="transmembrane region" description="Helical" evidence="1">
    <location>
        <begin position="224"/>
        <end position="250"/>
    </location>
</feature>
<evidence type="ECO:0000313" key="3">
    <source>
        <dbReference type="Proteomes" id="UP001257914"/>
    </source>
</evidence>
<evidence type="ECO:0000313" key="2">
    <source>
        <dbReference type="EMBL" id="MDU0114551.1"/>
    </source>
</evidence>
<protein>
    <submittedName>
        <fullName evidence="2">Uncharacterized protein</fullName>
    </submittedName>
</protein>